<dbReference type="Gene3D" id="2.30.130.30">
    <property type="entry name" value="Hypothetical protein"/>
    <property type="match status" value="1"/>
</dbReference>
<evidence type="ECO:0008006" key="3">
    <source>
        <dbReference type="Google" id="ProtNLM"/>
    </source>
</evidence>
<dbReference type="RefSeq" id="WP_135962681.1">
    <property type="nucleotide sequence ID" value="NZ_SRXT01000002.1"/>
</dbReference>
<dbReference type="Proteomes" id="UP000306147">
    <property type="component" value="Unassembled WGS sequence"/>
</dbReference>
<protein>
    <recommendedName>
        <fullName evidence="3">ASCH domain-containing protein</fullName>
    </recommendedName>
</protein>
<dbReference type="AlphaFoldDB" id="A0A4S1XFQ0"/>
<comment type="caution">
    <text evidence="1">The sequence shown here is derived from an EMBL/GenBank/DDBJ whole genome shotgun (WGS) entry which is preliminary data.</text>
</comment>
<dbReference type="InterPro" id="IPR015947">
    <property type="entry name" value="PUA-like_sf"/>
</dbReference>
<evidence type="ECO:0000313" key="2">
    <source>
        <dbReference type="Proteomes" id="UP000306147"/>
    </source>
</evidence>
<keyword evidence="2" id="KW-1185">Reference proteome</keyword>
<evidence type="ECO:0000313" key="1">
    <source>
        <dbReference type="EMBL" id="TGX54785.1"/>
    </source>
</evidence>
<proteinExistence type="predicted"/>
<dbReference type="EMBL" id="SRXT01000002">
    <property type="protein sequence ID" value="TGX54785.1"/>
    <property type="molecule type" value="Genomic_DNA"/>
</dbReference>
<sequence length="139" mass="15678">MRVLLSINPVHVDNILRGIKTYEFRRRIFARRDITTVLIYCTKPVGKLVAEFDIAGIIEDEPEALWAATATGSGISKDFFDVYFSGRSRGFALQIGALRVFDEPICPTEWFDDFTPPQSYMYVPPTGSKGVPVRQLAML</sequence>
<accession>A0A4S1XFQ0</accession>
<name>A0A4S1XFQ0_9SPHN</name>
<gene>
    <name evidence="1" type="ORF">E5A73_04840</name>
</gene>
<dbReference type="OrthoDB" id="9797478at2"/>
<organism evidence="1 2">
    <name type="scientific">Sphingomonas gei</name>
    <dbReference type="NCBI Taxonomy" id="1395960"/>
    <lineage>
        <taxon>Bacteria</taxon>
        <taxon>Pseudomonadati</taxon>
        <taxon>Pseudomonadota</taxon>
        <taxon>Alphaproteobacteria</taxon>
        <taxon>Sphingomonadales</taxon>
        <taxon>Sphingomonadaceae</taxon>
        <taxon>Sphingomonas</taxon>
    </lineage>
</organism>
<reference evidence="1 2" key="1">
    <citation type="submission" date="2019-04" db="EMBL/GenBank/DDBJ databases">
        <title>Sphingomonas psychrotolerans sp. nov., isolated from soil in the Tianshan Mountains, Xinjiang, China.</title>
        <authorList>
            <person name="Luo Y."/>
            <person name="Sheng H."/>
        </authorList>
    </citation>
    <scope>NUCLEOTIDE SEQUENCE [LARGE SCALE GENOMIC DNA]</scope>
    <source>
        <strain evidence="1 2">ZFGT-11</strain>
    </source>
</reference>
<dbReference type="SUPFAM" id="SSF88697">
    <property type="entry name" value="PUA domain-like"/>
    <property type="match status" value="1"/>
</dbReference>